<name>A0A518AP78_9BACT</name>
<dbReference type="KEGG" id="amuc:Pan181_27370"/>
<keyword evidence="8" id="KW-1185">Reference proteome</keyword>
<evidence type="ECO:0000256" key="5">
    <source>
        <dbReference type="ARBA" id="ARBA00022842"/>
    </source>
</evidence>
<dbReference type="Proteomes" id="UP000315750">
    <property type="component" value="Chromosome"/>
</dbReference>
<dbReference type="GO" id="GO:0046872">
    <property type="term" value="F:metal ion binding"/>
    <property type="evidence" value="ECO:0007669"/>
    <property type="project" value="UniProtKB-KW"/>
</dbReference>
<keyword evidence="3 7" id="KW-0808">Transferase</keyword>
<proteinExistence type="inferred from homology"/>
<protein>
    <submittedName>
        <fullName evidence="7">Farnesyl diphosphate synthase</fullName>
        <ecNumber evidence="7">2.5.1.10</ecNumber>
    </submittedName>
</protein>
<dbReference type="GO" id="GO:0008299">
    <property type="term" value="P:isoprenoid biosynthetic process"/>
    <property type="evidence" value="ECO:0007669"/>
    <property type="project" value="InterPro"/>
</dbReference>
<organism evidence="7 8">
    <name type="scientific">Aeoliella mucimassa</name>
    <dbReference type="NCBI Taxonomy" id="2527972"/>
    <lineage>
        <taxon>Bacteria</taxon>
        <taxon>Pseudomonadati</taxon>
        <taxon>Planctomycetota</taxon>
        <taxon>Planctomycetia</taxon>
        <taxon>Pirellulales</taxon>
        <taxon>Lacipirellulaceae</taxon>
        <taxon>Aeoliella</taxon>
    </lineage>
</organism>
<dbReference type="SFLD" id="SFLDS00005">
    <property type="entry name" value="Isoprenoid_Synthase_Type_I"/>
    <property type="match status" value="1"/>
</dbReference>
<feature type="region of interest" description="Disordered" evidence="6">
    <location>
        <begin position="561"/>
        <end position="580"/>
    </location>
</feature>
<evidence type="ECO:0000313" key="7">
    <source>
        <dbReference type="EMBL" id="QDU56527.1"/>
    </source>
</evidence>
<dbReference type="GO" id="GO:0004337">
    <property type="term" value="F:(2E,6E)-farnesyl diphosphate synthase activity"/>
    <property type="evidence" value="ECO:0007669"/>
    <property type="project" value="UniProtKB-EC"/>
</dbReference>
<dbReference type="PROSITE" id="PS00444">
    <property type="entry name" value="POLYPRENYL_SYNTHASE_2"/>
    <property type="match status" value="1"/>
</dbReference>
<dbReference type="RefSeq" id="WP_145247263.1">
    <property type="nucleotide sequence ID" value="NZ_CP036278.1"/>
</dbReference>
<evidence type="ECO:0000256" key="3">
    <source>
        <dbReference type="ARBA" id="ARBA00022679"/>
    </source>
</evidence>
<dbReference type="Pfam" id="PF00348">
    <property type="entry name" value="polyprenyl_synt"/>
    <property type="match status" value="1"/>
</dbReference>
<feature type="compositionally biased region" description="Polar residues" evidence="6">
    <location>
        <begin position="563"/>
        <end position="580"/>
    </location>
</feature>
<evidence type="ECO:0000256" key="1">
    <source>
        <dbReference type="ARBA" id="ARBA00001946"/>
    </source>
</evidence>
<evidence type="ECO:0000256" key="2">
    <source>
        <dbReference type="ARBA" id="ARBA00006706"/>
    </source>
</evidence>
<dbReference type="Pfam" id="PF01976">
    <property type="entry name" value="DUF116"/>
    <property type="match status" value="1"/>
</dbReference>
<accession>A0A518AP78</accession>
<dbReference type="EMBL" id="CP036278">
    <property type="protein sequence ID" value="QDU56527.1"/>
    <property type="molecule type" value="Genomic_DNA"/>
</dbReference>
<dbReference type="Gene3D" id="1.10.600.10">
    <property type="entry name" value="Farnesyl Diphosphate Synthase"/>
    <property type="match status" value="1"/>
</dbReference>
<comment type="similarity">
    <text evidence="2">Belongs to the FPP/GGPP synthase family.</text>
</comment>
<dbReference type="InterPro" id="IPR008949">
    <property type="entry name" value="Isoprenoid_synthase_dom_sf"/>
</dbReference>
<dbReference type="CDD" id="cd00867">
    <property type="entry name" value="Trans_IPPS"/>
    <property type="match status" value="1"/>
</dbReference>
<sequence>MELPVISLPRAVPLQRERKPKENIPQTRGEREQIRSRLRAYVEEVGAVPPLSMTELRGIAEQFVEREGLDTIYTDYVGVLLNSEVWRDHLATIPFERRLLLLPKCLRIEDQCPAPFDEFGLLCKQCGLCSIQDLQEEAERLGYAVLVAEGSALVMAIIETGKIDAIVGVSCLSVLERSFPYMEAAAIPGIAIPLLQDDCVDVTVDLDWVWEVLHLTSDDRTHRLNLDGLREEVKGWFDSAMLEHLMGPAASETEVQAREWLAKDGKRWRPFLTACVWKAAQEDHDVEIPDSVKKAAIAVECFHKASLAHDDIEDNDDYRYGEATLHKQHGVPVALNLGDLLLGDGYRLILECDAPAEARLAMTQAAASGHRTLSLGQGAELNWTLAPSPLSLTQVLDIFRKKTSPAFEVALQLGASLVGATSEEMQIITRYSEALGIAYQIRDDVEDLTDADSPNDLLAMRPSLPLAILHERTKAKPEQRALVEKAWRRECTPEEIATIKELMEEFEVETRCRVLQESYKEEAVQCLKDLKSASLKGLLRRVVSKIFSIEVKDWCSEFEARNAASSETSPQSTGGSNAAG</sequence>
<gene>
    <name evidence="7" type="ORF">Pan181_27370</name>
</gene>
<dbReference type="PANTHER" id="PTHR12001:SF69">
    <property type="entry name" value="ALL TRANS-POLYPRENYL-DIPHOSPHATE SYNTHASE PDSS1"/>
    <property type="match status" value="1"/>
</dbReference>
<dbReference type="SUPFAM" id="SSF48576">
    <property type="entry name" value="Terpenoid synthases"/>
    <property type="match status" value="1"/>
</dbReference>
<dbReference type="InterPro" id="IPR033749">
    <property type="entry name" value="Polyprenyl_synt_CS"/>
</dbReference>
<dbReference type="AlphaFoldDB" id="A0A518AP78"/>
<keyword evidence="4" id="KW-0479">Metal-binding</keyword>
<evidence type="ECO:0000256" key="6">
    <source>
        <dbReference type="SAM" id="MobiDB-lite"/>
    </source>
</evidence>
<dbReference type="PANTHER" id="PTHR12001">
    <property type="entry name" value="GERANYLGERANYL PYROPHOSPHATE SYNTHASE"/>
    <property type="match status" value="1"/>
</dbReference>
<reference evidence="7 8" key="1">
    <citation type="submission" date="2019-02" db="EMBL/GenBank/DDBJ databases">
        <title>Deep-cultivation of Planctomycetes and their phenomic and genomic characterization uncovers novel biology.</title>
        <authorList>
            <person name="Wiegand S."/>
            <person name="Jogler M."/>
            <person name="Boedeker C."/>
            <person name="Pinto D."/>
            <person name="Vollmers J."/>
            <person name="Rivas-Marin E."/>
            <person name="Kohn T."/>
            <person name="Peeters S.H."/>
            <person name="Heuer A."/>
            <person name="Rast P."/>
            <person name="Oberbeckmann S."/>
            <person name="Bunk B."/>
            <person name="Jeske O."/>
            <person name="Meyerdierks A."/>
            <person name="Storesund J.E."/>
            <person name="Kallscheuer N."/>
            <person name="Luecker S."/>
            <person name="Lage O.M."/>
            <person name="Pohl T."/>
            <person name="Merkel B.J."/>
            <person name="Hornburger P."/>
            <person name="Mueller R.-W."/>
            <person name="Bruemmer F."/>
            <person name="Labrenz M."/>
            <person name="Spormann A.M."/>
            <person name="Op den Camp H."/>
            <person name="Overmann J."/>
            <person name="Amann R."/>
            <person name="Jetten M.S.M."/>
            <person name="Mascher T."/>
            <person name="Medema M.H."/>
            <person name="Devos D.P."/>
            <person name="Kaster A.-K."/>
            <person name="Ovreas L."/>
            <person name="Rohde M."/>
            <person name="Galperin M.Y."/>
            <person name="Jogler C."/>
        </authorList>
    </citation>
    <scope>NUCLEOTIDE SEQUENCE [LARGE SCALE GENOMIC DNA]</scope>
    <source>
        <strain evidence="7 8">Pan181</strain>
    </source>
</reference>
<evidence type="ECO:0000256" key="4">
    <source>
        <dbReference type="ARBA" id="ARBA00022723"/>
    </source>
</evidence>
<evidence type="ECO:0000313" key="8">
    <source>
        <dbReference type="Proteomes" id="UP000315750"/>
    </source>
</evidence>
<comment type="cofactor">
    <cofactor evidence="1">
        <name>Mg(2+)</name>
        <dbReference type="ChEBI" id="CHEBI:18420"/>
    </cofactor>
</comment>
<dbReference type="OrthoDB" id="230531at2"/>
<dbReference type="InterPro" id="IPR000092">
    <property type="entry name" value="Polyprenyl_synt"/>
</dbReference>
<dbReference type="EC" id="2.5.1.10" evidence="7"/>
<keyword evidence="5" id="KW-0460">Magnesium</keyword>
<dbReference type="InterPro" id="IPR002829">
    <property type="entry name" value="DUF116"/>
</dbReference>